<dbReference type="AlphaFoldDB" id="A0A382AJ20"/>
<accession>A0A382AJ20</accession>
<organism evidence="1">
    <name type="scientific">marine metagenome</name>
    <dbReference type="NCBI Taxonomy" id="408172"/>
    <lineage>
        <taxon>unclassified sequences</taxon>
        <taxon>metagenomes</taxon>
        <taxon>ecological metagenomes</taxon>
    </lineage>
</organism>
<sequence>MLFDIFLTNTKGGVAVSIKKTATPGS</sequence>
<protein>
    <submittedName>
        <fullName evidence="1">Uncharacterized protein</fullName>
    </submittedName>
</protein>
<gene>
    <name evidence="1" type="ORF">METZ01_LOCUS154350</name>
</gene>
<name>A0A382AJ20_9ZZZZ</name>
<proteinExistence type="predicted"/>
<reference evidence="1" key="1">
    <citation type="submission" date="2018-05" db="EMBL/GenBank/DDBJ databases">
        <authorList>
            <person name="Lanie J.A."/>
            <person name="Ng W.-L."/>
            <person name="Kazmierczak K.M."/>
            <person name="Andrzejewski T.M."/>
            <person name="Davidsen T.M."/>
            <person name="Wayne K.J."/>
            <person name="Tettelin H."/>
            <person name="Glass J.I."/>
            <person name="Rusch D."/>
            <person name="Podicherti R."/>
            <person name="Tsui H.-C.T."/>
            <person name="Winkler M.E."/>
        </authorList>
    </citation>
    <scope>NUCLEOTIDE SEQUENCE</scope>
</reference>
<evidence type="ECO:0000313" key="1">
    <source>
        <dbReference type="EMBL" id="SVB01496.1"/>
    </source>
</evidence>
<dbReference type="EMBL" id="UINC01025611">
    <property type="protein sequence ID" value="SVB01496.1"/>
    <property type="molecule type" value="Genomic_DNA"/>
</dbReference>